<dbReference type="Pfam" id="PF00877">
    <property type="entry name" value="NLPC_P60"/>
    <property type="match status" value="1"/>
</dbReference>
<keyword evidence="2" id="KW-0645">Protease</keyword>
<dbReference type="InterPro" id="IPR002477">
    <property type="entry name" value="Peptidoglycan-bd-like"/>
</dbReference>
<dbReference type="InterPro" id="IPR051202">
    <property type="entry name" value="Peptidase_C40"/>
</dbReference>
<evidence type="ECO:0000256" key="2">
    <source>
        <dbReference type="ARBA" id="ARBA00022670"/>
    </source>
</evidence>
<feature type="chain" id="PRO_5046007616" evidence="5">
    <location>
        <begin position="28"/>
        <end position="257"/>
    </location>
</feature>
<dbReference type="SUPFAM" id="SSF54001">
    <property type="entry name" value="Cysteine proteinases"/>
    <property type="match status" value="1"/>
</dbReference>
<evidence type="ECO:0000256" key="4">
    <source>
        <dbReference type="ARBA" id="ARBA00022807"/>
    </source>
</evidence>
<dbReference type="RefSeq" id="WP_382359645.1">
    <property type="nucleotide sequence ID" value="NZ_JBHTGR010000050.1"/>
</dbReference>
<keyword evidence="4" id="KW-0788">Thiol protease</keyword>
<reference evidence="8" key="1">
    <citation type="journal article" date="2019" name="Int. J. Syst. Evol. Microbiol.">
        <title>The Global Catalogue of Microorganisms (GCM) 10K type strain sequencing project: providing services to taxonomists for standard genome sequencing and annotation.</title>
        <authorList>
            <consortium name="The Broad Institute Genomics Platform"/>
            <consortium name="The Broad Institute Genome Sequencing Center for Infectious Disease"/>
            <person name="Wu L."/>
            <person name="Ma J."/>
        </authorList>
    </citation>
    <scope>NUCLEOTIDE SEQUENCE [LARGE SCALE GENOMIC DNA]</scope>
    <source>
        <strain evidence="8">JCM 30234</strain>
    </source>
</reference>
<keyword evidence="8" id="KW-1185">Reference proteome</keyword>
<dbReference type="PANTHER" id="PTHR47053:SF1">
    <property type="entry name" value="MUREIN DD-ENDOPEPTIDASE MEPH-RELATED"/>
    <property type="match status" value="1"/>
</dbReference>
<accession>A0ABW2UUL6</accession>
<evidence type="ECO:0000313" key="8">
    <source>
        <dbReference type="Proteomes" id="UP001596620"/>
    </source>
</evidence>
<feature type="domain" description="NlpC/P60" evidence="6">
    <location>
        <begin position="134"/>
        <end position="257"/>
    </location>
</feature>
<dbReference type="EMBL" id="JBHTGR010000050">
    <property type="protein sequence ID" value="MFC7747627.1"/>
    <property type="molecule type" value="Genomic_DNA"/>
</dbReference>
<comment type="similarity">
    <text evidence="1">Belongs to the peptidase C40 family.</text>
</comment>
<protein>
    <submittedName>
        <fullName evidence="7">C40 family peptidase</fullName>
    </submittedName>
</protein>
<dbReference type="InterPro" id="IPR038765">
    <property type="entry name" value="Papain-like_cys_pep_sf"/>
</dbReference>
<dbReference type="InterPro" id="IPR036365">
    <property type="entry name" value="PGBD-like_sf"/>
</dbReference>
<dbReference type="SUPFAM" id="SSF47090">
    <property type="entry name" value="PGBD-like"/>
    <property type="match status" value="1"/>
</dbReference>
<evidence type="ECO:0000259" key="6">
    <source>
        <dbReference type="PROSITE" id="PS51935"/>
    </source>
</evidence>
<keyword evidence="5" id="KW-0732">Signal</keyword>
<proteinExistence type="inferred from homology"/>
<organism evidence="7 8">
    <name type="scientific">Lentibacillus kimchii</name>
    <dbReference type="NCBI Taxonomy" id="1542911"/>
    <lineage>
        <taxon>Bacteria</taxon>
        <taxon>Bacillati</taxon>
        <taxon>Bacillota</taxon>
        <taxon>Bacilli</taxon>
        <taxon>Bacillales</taxon>
        <taxon>Bacillaceae</taxon>
        <taxon>Lentibacillus</taxon>
    </lineage>
</organism>
<dbReference type="Pfam" id="PF01471">
    <property type="entry name" value="PG_binding_1"/>
    <property type="match status" value="1"/>
</dbReference>
<comment type="caution">
    <text evidence="7">The sequence shown here is derived from an EMBL/GenBank/DDBJ whole genome shotgun (WGS) entry which is preliminary data.</text>
</comment>
<evidence type="ECO:0000256" key="3">
    <source>
        <dbReference type="ARBA" id="ARBA00022801"/>
    </source>
</evidence>
<name>A0ABW2UUL6_9BACI</name>
<gene>
    <name evidence="7" type="ORF">ACFQU8_10365</name>
</gene>
<dbReference type="Gene3D" id="3.90.1720.10">
    <property type="entry name" value="endopeptidase domain like (from Nostoc punctiforme)"/>
    <property type="match status" value="1"/>
</dbReference>
<dbReference type="InterPro" id="IPR036366">
    <property type="entry name" value="PGBDSf"/>
</dbReference>
<dbReference type="InterPro" id="IPR000064">
    <property type="entry name" value="NLP_P60_dom"/>
</dbReference>
<evidence type="ECO:0000256" key="5">
    <source>
        <dbReference type="SAM" id="SignalP"/>
    </source>
</evidence>
<dbReference type="PROSITE" id="PS51935">
    <property type="entry name" value="NLPC_P60"/>
    <property type="match status" value="1"/>
</dbReference>
<dbReference type="Gene3D" id="1.10.101.10">
    <property type="entry name" value="PGBD-like superfamily/PGBD"/>
    <property type="match status" value="1"/>
</dbReference>
<evidence type="ECO:0000313" key="7">
    <source>
        <dbReference type="EMBL" id="MFC7747627.1"/>
    </source>
</evidence>
<dbReference type="Proteomes" id="UP001596620">
    <property type="component" value="Unassembled WGS sequence"/>
</dbReference>
<keyword evidence="3" id="KW-0378">Hydrolase</keyword>
<sequence length="257" mass="27378">MAMKLTVKKGTVSALLATSVAFSPLMAGTVSAHGAPDAAGSSEGAAGVAVMDQGEQGQEITNLQQQLQNHGYNVSTDGIYGPNVEAKVIRFQNDQGWDADGVVDAPTLNALDSDAATHQPETMQIKSQTVNNDSVSNDQAVSTARNLVGTSYVTGGTTPEEGFDSSGFIDYVFQQQGIDLSRTHAQMWSSDKGQNVDNPQPGDVIFFENTYKDGVSHSGIYIGNDKMIHAGTEDTGVEVTSLTIDYWQDKYIGAKRF</sequence>
<dbReference type="PANTHER" id="PTHR47053">
    <property type="entry name" value="MUREIN DD-ENDOPEPTIDASE MEPH-RELATED"/>
    <property type="match status" value="1"/>
</dbReference>
<feature type="signal peptide" evidence="5">
    <location>
        <begin position="1"/>
        <end position="27"/>
    </location>
</feature>
<evidence type="ECO:0000256" key="1">
    <source>
        <dbReference type="ARBA" id="ARBA00007074"/>
    </source>
</evidence>